<evidence type="ECO:0000313" key="12">
    <source>
        <dbReference type="Proteomes" id="UP000242180"/>
    </source>
</evidence>
<keyword evidence="9" id="KW-0325">Glycoprotein</keyword>
<evidence type="ECO:0000256" key="2">
    <source>
        <dbReference type="ARBA" id="ARBA00004687"/>
    </source>
</evidence>
<evidence type="ECO:0000256" key="10">
    <source>
        <dbReference type="SAM" id="Phobius"/>
    </source>
</evidence>
<dbReference type="FunCoup" id="A0A1X2HSW9">
    <property type="interactions" value="638"/>
</dbReference>
<comment type="caution">
    <text evidence="11">The sequence shown here is derived from an EMBL/GenBank/DDBJ whole genome shotgun (WGS) entry which is preliminary data.</text>
</comment>
<dbReference type="PANTHER" id="PTHR21072:SF13">
    <property type="entry name" value="GPI TRANSAMIDASE COMPONENT PIG-S"/>
    <property type="match status" value="1"/>
</dbReference>
<keyword evidence="8 10" id="KW-0472">Membrane</keyword>
<keyword evidence="6" id="KW-0256">Endoplasmic reticulum</keyword>
<dbReference type="InParanoid" id="A0A1X2HSW9"/>
<dbReference type="OrthoDB" id="28748at2759"/>
<keyword evidence="5 10" id="KW-0812">Transmembrane</keyword>
<evidence type="ECO:0000256" key="9">
    <source>
        <dbReference type="ARBA" id="ARBA00023180"/>
    </source>
</evidence>
<gene>
    <name evidence="11" type="ORF">BCR43DRAFT_481941</name>
</gene>
<accession>A0A1X2HSW9</accession>
<dbReference type="AlphaFoldDB" id="A0A1X2HSW9"/>
<dbReference type="InterPro" id="IPR019540">
    <property type="entry name" value="PtdIno-glycan_biosynth_class_S"/>
</dbReference>
<evidence type="ECO:0000256" key="3">
    <source>
        <dbReference type="ARBA" id="ARBA00005316"/>
    </source>
</evidence>
<protein>
    <submittedName>
        <fullName evidence="11">Phosphatidylinositol-glycan biosynthesis class S protein</fullName>
    </submittedName>
</protein>
<dbReference type="STRING" id="13706.A0A1X2HSW9"/>
<dbReference type="UniPathway" id="UPA00196"/>
<name>A0A1X2HSW9_SYNRA</name>
<sequence>MSDGSSSSSTTTRWVLAAFWGVIIIGLPFWWKTTEVYRAHLPLQEIDLWRTHRSCALTIPTTLDIILSSHLASSDDRDLLARTLEARLQEGLNSAESCVYFPVHVNAYPDKTDNAIPGKGPSSTGHYEVYIESEPHAEQLSFSVGSERSALFKIPESFLAQLENPNGFAMMQEALANILLGIFSDEYHGLRTTACQVDRVRDKNDMKNMRALKYSPGYQITFSLMNKDPSQTHVDWDIREAIRGYLAPLLRQVSMVSNFTIDSQIQHYAQLSMQPRYKERKGLPGYYYFDPDQLPHFINSAEWNLASTISSYPTLNFILYIPAPDDRLRIHDVHGKPLPGNAFLIPRWGGVVIKNPPRWNGTEAQHFHLDKTDLRPIMKIFVAQLRSLLGIQDLDSLTQRMPAEYNVTFMTAPQRGITLLEKDALVRQRTVENMANAAATLSSLAQLVTEIPNMVVLDHIDTQVRQSLAALQQGCAALGQGHFDTALMHSIDAIELSEKAFFDPTMVSMLYFPDEHKYAIYMPLFVPISVPLIMALLKELKAAKKKKQKTE</sequence>
<organism evidence="11 12">
    <name type="scientific">Syncephalastrum racemosum</name>
    <name type="common">Filamentous fungus</name>
    <dbReference type="NCBI Taxonomy" id="13706"/>
    <lineage>
        <taxon>Eukaryota</taxon>
        <taxon>Fungi</taxon>
        <taxon>Fungi incertae sedis</taxon>
        <taxon>Mucoromycota</taxon>
        <taxon>Mucoromycotina</taxon>
        <taxon>Mucoromycetes</taxon>
        <taxon>Mucorales</taxon>
        <taxon>Syncephalastraceae</taxon>
        <taxon>Syncephalastrum</taxon>
    </lineage>
</organism>
<dbReference type="GO" id="GO:0006506">
    <property type="term" value="P:GPI anchor biosynthetic process"/>
    <property type="evidence" value="ECO:0007669"/>
    <property type="project" value="UniProtKB-UniPathway"/>
</dbReference>
<evidence type="ECO:0000256" key="4">
    <source>
        <dbReference type="ARBA" id="ARBA00022502"/>
    </source>
</evidence>
<evidence type="ECO:0000256" key="6">
    <source>
        <dbReference type="ARBA" id="ARBA00022824"/>
    </source>
</evidence>
<evidence type="ECO:0000256" key="1">
    <source>
        <dbReference type="ARBA" id="ARBA00004477"/>
    </source>
</evidence>
<keyword evidence="7 10" id="KW-1133">Transmembrane helix</keyword>
<reference evidence="11 12" key="1">
    <citation type="submission" date="2016-07" db="EMBL/GenBank/DDBJ databases">
        <title>Pervasive Adenine N6-methylation of Active Genes in Fungi.</title>
        <authorList>
            <consortium name="DOE Joint Genome Institute"/>
            <person name="Mondo S.J."/>
            <person name="Dannebaum R.O."/>
            <person name="Kuo R.C."/>
            <person name="Labutti K."/>
            <person name="Haridas S."/>
            <person name="Kuo A."/>
            <person name="Salamov A."/>
            <person name="Ahrendt S.R."/>
            <person name="Lipzen A."/>
            <person name="Sullivan W."/>
            <person name="Andreopoulos W.B."/>
            <person name="Clum A."/>
            <person name="Lindquist E."/>
            <person name="Daum C."/>
            <person name="Ramamoorthy G.K."/>
            <person name="Gryganskyi A."/>
            <person name="Culley D."/>
            <person name="Magnuson J.K."/>
            <person name="James T.Y."/>
            <person name="O'Malley M.A."/>
            <person name="Stajich J.E."/>
            <person name="Spatafora J.W."/>
            <person name="Visel A."/>
            <person name="Grigoriev I.V."/>
        </authorList>
    </citation>
    <scope>NUCLEOTIDE SEQUENCE [LARGE SCALE GENOMIC DNA]</scope>
    <source>
        <strain evidence="11 12">NRRL 2496</strain>
    </source>
</reference>
<comment type="similarity">
    <text evidence="3">Belongs to the PIGS family.</text>
</comment>
<dbReference type="OMA" id="AEHKYAV"/>
<evidence type="ECO:0000256" key="8">
    <source>
        <dbReference type="ARBA" id="ARBA00023136"/>
    </source>
</evidence>
<dbReference type="PANTHER" id="PTHR21072">
    <property type="entry name" value="GPI TRANSAMIDASE COMPONENT PIG-S"/>
    <property type="match status" value="1"/>
</dbReference>
<evidence type="ECO:0000256" key="7">
    <source>
        <dbReference type="ARBA" id="ARBA00022989"/>
    </source>
</evidence>
<keyword evidence="12" id="KW-1185">Reference proteome</keyword>
<dbReference type="GO" id="GO:0042765">
    <property type="term" value="C:GPI-anchor transamidase complex"/>
    <property type="evidence" value="ECO:0007669"/>
    <property type="project" value="InterPro"/>
</dbReference>
<dbReference type="GO" id="GO:0016255">
    <property type="term" value="P:attachment of GPI anchor to protein"/>
    <property type="evidence" value="ECO:0007669"/>
    <property type="project" value="InterPro"/>
</dbReference>
<feature type="transmembrane region" description="Helical" evidence="10">
    <location>
        <begin position="518"/>
        <end position="537"/>
    </location>
</feature>
<comment type="pathway">
    <text evidence="2">Glycolipid biosynthesis; glycosylphosphatidylinositol-anchor biosynthesis.</text>
</comment>
<evidence type="ECO:0000313" key="11">
    <source>
        <dbReference type="EMBL" id="ORZ02666.1"/>
    </source>
</evidence>
<dbReference type="Proteomes" id="UP000242180">
    <property type="component" value="Unassembled WGS sequence"/>
</dbReference>
<proteinExistence type="inferred from homology"/>
<evidence type="ECO:0000256" key="5">
    <source>
        <dbReference type="ARBA" id="ARBA00022692"/>
    </source>
</evidence>
<dbReference type="EMBL" id="MCGN01000001">
    <property type="protein sequence ID" value="ORZ02666.1"/>
    <property type="molecule type" value="Genomic_DNA"/>
</dbReference>
<comment type="subcellular location">
    <subcellularLocation>
        <location evidence="1">Endoplasmic reticulum membrane</location>
        <topology evidence="1">Multi-pass membrane protein</topology>
    </subcellularLocation>
</comment>
<feature type="transmembrane region" description="Helical" evidence="10">
    <location>
        <begin position="12"/>
        <end position="31"/>
    </location>
</feature>
<dbReference type="Pfam" id="PF10510">
    <property type="entry name" value="PIG-S"/>
    <property type="match status" value="1"/>
</dbReference>
<keyword evidence="4" id="KW-0337">GPI-anchor biosynthesis</keyword>